<evidence type="ECO:0000256" key="1">
    <source>
        <dbReference type="SAM" id="SignalP"/>
    </source>
</evidence>
<dbReference type="Proteomes" id="UP000318571">
    <property type="component" value="Chromosome 1"/>
</dbReference>
<name>A0A553NUC8_TIGCA</name>
<sequence>MKSFFWFNYILVSLACGSLSQEVPVITAIEVKTADVSHAGMTLGSIDLELITPEFTICLIENLDSENDDFSAGDINEFTGSQLQECLDFPIPGGQVALLRVTHSGLDAWTPEWIRVINSNESFVQCNDGYEIDNSEMRAQRSEIKDAEKYTV</sequence>
<feature type="chain" id="PRO_5021755806" description="PLAT domain-containing protein" evidence="1">
    <location>
        <begin position="21"/>
        <end position="152"/>
    </location>
</feature>
<reference evidence="2 3" key="1">
    <citation type="journal article" date="2018" name="Nat. Ecol. Evol.">
        <title>Genomic signatures of mitonuclear coevolution across populations of Tigriopus californicus.</title>
        <authorList>
            <person name="Barreto F.S."/>
            <person name="Watson E.T."/>
            <person name="Lima T.G."/>
            <person name="Willett C.S."/>
            <person name="Edmands S."/>
            <person name="Li W."/>
            <person name="Burton R.S."/>
        </authorList>
    </citation>
    <scope>NUCLEOTIDE SEQUENCE [LARGE SCALE GENOMIC DNA]</scope>
    <source>
        <strain evidence="2 3">San Diego</strain>
    </source>
</reference>
<gene>
    <name evidence="2" type="ORF">TCAL_16482</name>
</gene>
<organism evidence="2 3">
    <name type="scientific">Tigriopus californicus</name>
    <name type="common">Marine copepod</name>
    <dbReference type="NCBI Taxonomy" id="6832"/>
    <lineage>
        <taxon>Eukaryota</taxon>
        <taxon>Metazoa</taxon>
        <taxon>Ecdysozoa</taxon>
        <taxon>Arthropoda</taxon>
        <taxon>Crustacea</taxon>
        <taxon>Multicrustacea</taxon>
        <taxon>Hexanauplia</taxon>
        <taxon>Copepoda</taxon>
        <taxon>Harpacticoida</taxon>
        <taxon>Harpacticidae</taxon>
        <taxon>Tigriopus</taxon>
    </lineage>
</organism>
<dbReference type="SUPFAM" id="SSF49723">
    <property type="entry name" value="Lipase/lipooxygenase domain (PLAT/LH2 domain)"/>
    <property type="match status" value="1"/>
</dbReference>
<dbReference type="InterPro" id="IPR036392">
    <property type="entry name" value="PLAT/LH2_dom_sf"/>
</dbReference>
<accession>A0A553NUC8</accession>
<protein>
    <recommendedName>
        <fullName evidence="4">PLAT domain-containing protein</fullName>
    </recommendedName>
</protein>
<feature type="signal peptide" evidence="1">
    <location>
        <begin position="1"/>
        <end position="20"/>
    </location>
</feature>
<evidence type="ECO:0008006" key="4">
    <source>
        <dbReference type="Google" id="ProtNLM"/>
    </source>
</evidence>
<dbReference type="EMBL" id="VCGU01000010">
    <property type="protein sequence ID" value="TRY69040.1"/>
    <property type="molecule type" value="Genomic_DNA"/>
</dbReference>
<keyword evidence="1" id="KW-0732">Signal</keyword>
<evidence type="ECO:0000313" key="2">
    <source>
        <dbReference type="EMBL" id="TRY69040.1"/>
    </source>
</evidence>
<proteinExistence type="predicted"/>
<comment type="caution">
    <text evidence="2">The sequence shown here is derived from an EMBL/GenBank/DDBJ whole genome shotgun (WGS) entry which is preliminary data.</text>
</comment>
<dbReference type="PROSITE" id="PS51257">
    <property type="entry name" value="PROKAR_LIPOPROTEIN"/>
    <property type="match status" value="1"/>
</dbReference>
<dbReference type="Gene3D" id="2.60.60.20">
    <property type="entry name" value="PLAT/LH2 domain"/>
    <property type="match status" value="1"/>
</dbReference>
<evidence type="ECO:0000313" key="3">
    <source>
        <dbReference type="Proteomes" id="UP000318571"/>
    </source>
</evidence>
<dbReference type="AlphaFoldDB" id="A0A553NUC8"/>
<keyword evidence="3" id="KW-1185">Reference proteome</keyword>